<feature type="compositionally biased region" description="Basic residues" evidence="1">
    <location>
        <begin position="168"/>
        <end position="182"/>
    </location>
</feature>
<name>A0ABN9R784_9DINO</name>
<feature type="compositionally biased region" description="Low complexity" evidence="1">
    <location>
        <begin position="151"/>
        <end position="161"/>
    </location>
</feature>
<feature type="compositionally biased region" description="Low complexity" evidence="1">
    <location>
        <begin position="279"/>
        <end position="294"/>
    </location>
</feature>
<keyword evidence="3" id="KW-1185">Reference proteome</keyword>
<dbReference type="EMBL" id="CAUYUJ010005581">
    <property type="protein sequence ID" value="CAK0814247.1"/>
    <property type="molecule type" value="Genomic_DNA"/>
</dbReference>
<feature type="compositionally biased region" description="Basic and acidic residues" evidence="1">
    <location>
        <begin position="183"/>
        <end position="208"/>
    </location>
</feature>
<feature type="compositionally biased region" description="Basic and acidic residues" evidence="1">
    <location>
        <begin position="117"/>
        <end position="149"/>
    </location>
</feature>
<evidence type="ECO:0000256" key="1">
    <source>
        <dbReference type="SAM" id="MobiDB-lite"/>
    </source>
</evidence>
<comment type="caution">
    <text evidence="2">The sequence shown here is derived from an EMBL/GenBank/DDBJ whole genome shotgun (WGS) entry which is preliminary data.</text>
</comment>
<dbReference type="Proteomes" id="UP001189429">
    <property type="component" value="Unassembled WGS sequence"/>
</dbReference>
<evidence type="ECO:0000313" key="3">
    <source>
        <dbReference type="Proteomes" id="UP001189429"/>
    </source>
</evidence>
<evidence type="ECO:0000313" key="2">
    <source>
        <dbReference type="EMBL" id="CAK0814247.1"/>
    </source>
</evidence>
<protein>
    <recommendedName>
        <fullName evidence="4">Ribosome biogenesis protein NOP53</fullName>
    </recommendedName>
</protein>
<accession>A0ABN9R784</accession>
<feature type="compositionally biased region" description="Basic and acidic residues" evidence="1">
    <location>
        <begin position="314"/>
        <end position="326"/>
    </location>
</feature>
<gene>
    <name evidence="2" type="ORF">PCOR1329_LOCUS17902</name>
</gene>
<organism evidence="2 3">
    <name type="scientific">Prorocentrum cordatum</name>
    <dbReference type="NCBI Taxonomy" id="2364126"/>
    <lineage>
        <taxon>Eukaryota</taxon>
        <taxon>Sar</taxon>
        <taxon>Alveolata</taxon>
        <taxon>Dinophyceae</taxon>
        <taxon>Prorocentrales</taxon>
        <taxon>Prorocentraceae</taxon>
        <taxon>Prorocentrum</taxon>
    </lineage>
</organism>
<reference evidence="2" key="1">
    <citation type="submission" date="2023-10" db="EMBL/GenBank/DDBJ databases">
        <authorList>
            <person name="Chen Y."/>
            <person name="Shah S."/>
            <person name="Dougan E. K."/>
            <person name="Thang M."/>
            <person name="Chan C."/>
        </authorList>
    </citation>
    <scope>NUCLEOTIDE SEQUENCE [LARGE SCALE GENOMIC DNA]</scope>
</reference>
<feature type="compositionally biased region" description="Basic and acidic residues" evidence="1">
    <location>
        <begin position="221"/>
        <end position="230"/>
    </location>
</feature>
<feature type="compositionally biased region" description="Low complexity" evidence="1">
    <location>
        <begin position="105"/>
        <end position="116"/>
    </location>
</feature>
<proteinExistence type="predicted"/>
<feature type="region of interest" description="Disordered" evidence="1">
    <location>
        <begin position="81"/>
        <end position="357"/>
    </location>
</feature>
<evidence type="ECO:0008006" key="4">
    <source>
        <dbReference type="Google" id="ProtNLM"/>
    </source>
</evidence>
<sequence length="401" mass="43428">MLLMTRLSRSASIFADSVTPTEAVLVLPTMPIGPLMPTPCASMVSEQRANPLMSLVTPCEVRMSTLSLPLMSAWPVPVFGSPPSSGEPRMKKRYTTPPIAGGLGARQVRAAAALAQRRNEPQRGSSPERFKLKQQRQEEEEKAKRRQEEMQAAAKILAQKWAAEDSKKKSKKRSRSRSRRRRRGDEDAREDGGGREEGRGDGGARREASEEEREGGWVQMPRKEEPKLEPARSSPSRTFREQGPPRAVGSRGGGWASIDEPEREAPRPITGGAAGLAGGAPLAQRGAAGPAGSAARKERLARVFAFGDEEDDEEARRREVELAEKSKKSKLSVEAQSRPLSSSAAMSGIRTPLPDAGGGAVDMCSQLMKMAEWKRKCGGKRVPMPEDMKASVARAMGGAPL</sequence>